<keyword evidence="6 11" id="KW-0812">Transmembrane</keyword>
<comment type="similarity">
    <text evidence="9">Belongs to the GSP H family.</text>
</comment>
<evidence type="ECO:0000256" key="2">
    <source>
        <dbReference type="ARBA" id="ARBA00021549"/>
    </source>
</evidence>
<keyword evidence="3" id="KW-1003">Cell membrane</keyword>
<protein>
    <recommendedName>
        <fullName evidence="2">Type II secretion system protein H</fullName>
    </recommendedName>
    <alternativeName>
        <fullName evidence="10">General secretion pathway protein H</fullName>
    </alternativeName>
</protein>
<evidence type="ECO:0000256" key="8">
    <source>
        <dbReference type="ARBA" id="ARBA00023136"/>
    </source>
</evidence>
<dbReference type="Proteomes" id="UP001595665">
    <property type="component" value="Unassembled WGS sequence"/>
</dbReference>
<evidence type="ECO:0000313" key="13">
    <source>
        <dbReference type="EMBL" id="MFC3456955.1"/>
    </source>
</evidence>
<reference evidence="14" key="1">
    <citation type="journal article" date="2019" name="Int. J. Syst. Evol. Microbiol.">
        <title>The Global Catalogue of Microorganisms (GCM) 10K type strain sequencing project: providing services to taxonomists for standard genome sequencing and annotation.</title>
        <authorList>
            <consortium name="The Broad Institute Genomics Platform"/>
            <consortium name="The Broad Institute Genome Sequencing Center for Infectious Disease"/>
            <person name="Wu L."/>
            <person name="Ma J."/>
        </authorList>
    </citation>
    <scope>NUCLEOTIDE SEQUENCE [LARGE SCALE GENOMIC DNA]</scope>
    <source>
        <strain evidence="14">CCM 7480</strain>
    </source>
</reference>
<evidence type="ECO:0000256" key="5">
    <source>
        <dbReference type="ARBA" id="ARBA00022519"/>
    </source>
</evidence>
<proteinExistence type="inferred from homology"/>
<feature type="domain" description="General secretion pathway GspH" evidence="12">
    <location>
        <begin position="59"/>
        <end position="178"/>
    </location>
</feature>
<keyword evidence="7 11" id="KW-1133">Transmembrane helix</keyword>
<keyword evidence="4" id="KW-0488">Methylation</keyword>
<evidence type="ECO:0000313" key="14">
    <source>
        <dbReference type="Proteomes" id="UP001595665"/>
    </source>
</evidence>
<dbReference type="NCBIfam" id="TIGR02532">
    <property type="entry name" value="IV_pilin_GFxxxE"/>
    <property type="match status" value="1"/>
</dbReference>
<sequence>MLAVMRRRAQCAQSAQWAQWGVTLPELAAVTAIAAVLLALGLPNLQALLHAQQLRAASGDLFGAISLARAQAIARNERIKLMPRDPEGLRWAQGWTVFADRDGDGEPGPGDEIIAVHGPLPSGFASTFAFTSPAPPYYIAYNGAGRSCGDTSSGAARWGTLSLFHGGAIRRIKINMLGRARVCDPARDDNCDGAQAPSQN</sequence>
<organism evidence="13 14">
    <name type="scientific">Massilia haematophila</name>
    <dbReference type="NCBI Taxonomy" id="457923"/>
    <lineage>
        <taxon>Bacteria</taxon>
        <taxon>Pseudomonadati</taxon>
        <taxon>Pseudomonadota</taxon>
        <taxon>Betaproteobacteria</taxon>
        <taxon>Burkholderiales</taxon>
        <taxon>Oxalobacteraceae</taxon>
        <taxon>Telluria group</taxon>
        <taxon>Massilia</taxon>
    </lineage>
</organism>
<evidence type="ECO:0000256" key="11">
    <source>
        <dbReference type="SAM" id="Phobius"/>
    </source>
</evidence>
<dbReference type="InterPro" id="IPR012902">
    <property type="entry name" value="N_methyl_site"/>
</dbReference>
<keyword evidence="14" id="KW-1185">Reference proteome</keyword>
<evidence type="ECO:0000256" key="3">
    <source>
        <dbReference type="ARBA" id="ARBA00022475"/>
    </source>
</evidence>
<dbReference type="InterPro" id="IPR045584">
    <property type="entry name" value="Pilin-like"/>
</dbReference>
<feature type="transmembrane region" description="Helical" evidence="11">
    <location>
        <begin position="27"/>
        <end position="45"/>
    </location>
</feature>
<dbReference type="RefSeq" id="WP_379733046.1">
    <property type="nucleotide sequence ID" value="NZ_JBHRVV010000001.1"/>
</dbReference>
<evidence type="ECO:0000256" key="1">
    <source>
        <dbReference type="ARBA" id="ARBA00004377"/>
    </source>
</evidence>
<evidence type="ECO:0000256" key="6">
    <source>
        <dbReference type="ARBA" id="ARBA00022692"/>
    </source>
</evidence>
<comment type="subcellular location">
    <subcellularLocation>
        <location evidence="1">Cell inner membrane</location>
        <topology evidence="1">Single-pass membrane protein</topology>
    </subcellularLocation>
</comment>
<evidence type="ECO:0000256" key="4">
    <source>
        <dbReference type="ARBA" id="ARBA00022481"/>
    </source>
</evidence>
<dbReference type="Gene3D" id="3.55.40.10">
    <property type="entry name" value="minor pseudopilin epsh domain"/>
    <property type="match status" value="1"/>
</dbReference>
<gene>
    <name evidence="13" type="ORF">ACFOPH_01635</name>
</gene>
<evidence type="ECO:0000259" key="12">
    <source>
        <dbReference type="Pfam" id="PF12019"/>
    </source>
</evidence>
<dbReference type="SUPFAM" id="SSF54523">
    <property type="entry name" value="Pili subunits"/>
    <property type="match status" value="1"/>
</dbReference>
<comment type="caution">
    <text evidence="13">The sequence shown here is derived from an EMBL/GenBank/DDBJ whole genome shotgun (WGS) entry which is preliminary data.</text>
</comment>
<evidence type="ECO:0000256" key="7">
    <source>
        <dbReference type="ARBA" id="ARBA00022989"/>
    </source>
</evidence>
<name>A0ABV7PFN2_9BURK</name>
<evidence type="ECO:0000256" key="9">
    <source>
        <dbReference type="ARBA" id="ARBA00025772"/>
    </source>
</evidence>
<dbReference type="InterPro" id="IPR022346">
    <property type="entry name" value="T2SS_GspH"/>
</dbReference>
<evidence type="ECO:0000256" key="10">
    <source>
        <dbReference type="ARBA" id="ARBA00030775"/>
    </source>
</evidence>
<accession>A0ABV7PFN2</accession>
<dbReference type="EMBL" id="JBHRVV010000001">
    <property type="protein sequence ID" value="MFC3456955.1"/>
    <property type="molecule type" value="Genomic_DNA"/>
</dbReference>
<dbReference type="Pfam" id="PF12019">
    <property type="entry name" value="GspH"/>
    <property type="match status" value="1"/>
</dbReference>
<keyword evidence="8 11" id="KW-0472">Membrane</keyword>
<keyword evidence="5" id="KW-0997">Cell inner membrane</keyword>